<comment type="caution">
    <text evidence="1">The sequence shown here is derived from an EMBL/GenBank/DDBJ whole genome shotgun (WGS) entry which is preliminary data.</text>
</comment>
<dbReference type="Proteomes" id="UP000238206">
    <property type="component" value="Unassembled WGS sequence"/>
</dbReference>
<dbReference type="AlphaFoldDB" id="A0A2S8ILD3"/>
<evidence type="ECO:0000313" key="2">
    <source>
        <dbReference type="Proteomes" id="UP000238206"/>
    </source>
</evidence>
<dbReference type="RefSeq" id="WP_105392057.1">
    <property type="nucleotide sequence ID" value="NZ_PUIQ01000030.1"/>
</dbReference>
<name>A0A2S8ILD3_BURCE</name>
<reference evidence="1 2" key="1">
    <citation type="submission" date="2018-02" db="EMBL/GenBank/DDBJ databases">
        <title>Draft genome sequencing of Burkholderia cepacia Y14-15.</title>
        <authorList>
            <person name="Zheng B.-X."/>
        </authorList>
    </citation>
    <scope>NUCLEOTIDE SEQUENCE [LARGE SCALE GENOMIC DNA]</scope>
    <source>
        <strain evidence="1 2">Y14-15</strain>
    </source>
</reference>
<organism evidence="1 2">
    <name type="scientific">Burkholderia cepacia</name>
    <name type="common">Pseudomonas cepacia</name>
    <dbReference type="NCBI Taxonomy" id="292"/>
    <lineage>
        <taxon>Bacteria</taxon>
        <taxon>Pseudomonadati</taxon>
        <taxon>Pseudomonadota</taxon>
        <taxon>Betaproteobacteria</taxon>
        <taxon>Burkholderiales</taxon>
        <taxon>Burkholderiaceae</taxon>
        <taxon>Burkholderia</taxon>
        <taxon>Burkholderia cepacia complex</taxon>
    </lineage>
</organism>
<evidence type="ECO:0000313" key="1">
    <source>
        <dbReference type="EMBL" id="PQP15505.1"/>
    </source>
</evidence>
<sequence length="115" mass="12927">MSKFRGKSEPLTDIDSDVDDVFSSQDFEERDGVPEKLRGIWVVAIDNFKSRAEFTISVDRLSRTIAYTQSAFANNRLFGNGQIIGAFDNEEGARQFAQALDVYRARAQSARDAIQ</sequence>
<dbReference type="EMBL" id="PUIQ01000030">
    <property type="protein sequence ID" value="PQP15505.1"/>
    <property type="molecule type" value="Genomic_DNA"/>
</dbReference>
<accession>A0A2S8ILD3</accession>
<gene>
    <name evidence="1" type="ORF">C5615_22780</name>
</gene>
<protein>
    <submittedName>
        <fullName evidence="1">Uncharacterized protein</fullName>
    </submittedName>
</protein>
<proteinExistence type="predicted"/>